<feature type="compositionally biased region" description="Polar residues" evidence="1">
    <location>
        <begin position="85"/>
        <end position="99"/>
    </location>
</feature>
<evidence type="ECO:0000313" key="3">
    <source>
        <dbReference type="Proteomes" id="UP001596084"/>
    </source>
</evidence>
<accession>A0ABW0QCX6</accession>
<comment type="caution">
    <text evidence="2">The sequence shown here is derived from an EMBL/GenBank/DDBJ whole genome shotgun (WGS) entry which is preliminary data.</text>
</comment>
<sequence length="99" mass="11026">MITQNCDGHPLLALMHKPEVDKETKEVLPADKQDKRSVVPIERDRWDEWLNGSIEQAEALIQVPPLEIFRHGAVDAAKNIPLPGTAQQTQNSTSSDGLF</sequence>
<proteinExistence type="predicted"/>
<gene>
    <name evidence="2" type="ORF">ACFPP7_12640</name>
</gene>
<keyword evidence="3" id="KW-1185">Reference proteome</keyword>
<dbReference type="EMBL" id="JBHSMX010000020">
    <property type="protein sequence ID" value="MFC5521757.1"/>
    <property type="molecule type" value="Genomic_DNA"/>
</dbReference>
<evidence type="ECO:0000256" key="1">
    <source>
        <dbReference type="SAM" id="MobiDB-lite"/>
    </source>
</evidence>
<dbReference type="Gene3D" id="3.90.1680.10">
    <property type="entry name" value="SOS response associated peptidase-like"/>
    <property type="match status" value="1"/>
</dbReference>
<evidence type="ECO:0000313" key="2">
    <source>
        <dbReference type="EMBL" id="MFC5521757.1"/>
    </source>
</evidence>
<reference evidence="3" key="1">
    <citation type="journal article" date="2019" name="Int. J. Syst. Evol. Microbiol.">
        <title>The Global Catalogue of Microorganisms (GCM) 10K type strain sequencing project: providing services to taxonomists for standard genome sequencing and annotation.</title>
        <authorList>
            <consortium name="The Broad Institute Genomics Platform"/>
            <consortium name="The Broad Institute Genome Sequencing Center for Infectious Disease"/>
            <person name="Wu L."/>
            <person name="Ma J."/>
        </authorList>
    </citation>
    <scope>NUCLEOTIDE SEQUENCE [LARGE SCALE GENOMIC DNA]</scope>
    <source>
        <strain evidence="3">CGMCC 4.7277</strain>
    </source>
</reference>
<organism evidence="2 3">
    <name type="scientific">Polaromonas jejuensis</name>
    <dbReference type="NCBI Taxonomy" id="457502"/>
    <lineage>
        <taxon>Bacteria</taxon>
        <taxon>Pseudomonadati</taxon>
        <taxon>Pseudomonadota</taxon>
        <taxon>Betaproteobacteria</taxon>
        <taxon>Burkholderiales</taxon>
        <taxon>Comamonadaceae</taxon>
        <taxon>Polaromonas</taxon>
    </lineage>
</organism>
<evidence type="ECO:0008006" key="4">
    <source>
        <dbReference type="Google" id="ProtNLM"/>
    </source>
</evidence>
<feature type="region of interest" description="Disordered" evidence="1">
    <location>
        <begin position="80"/>
        <end position="99"/>
    </location>
</feature>
<name>A0ABW0QCX6_9BURK</name>
<dbReference type="InterPro" id="IPR036590">
    <property type="entry name" value="SRAP-like"/>
</dbReference>
<dbReference type="Proteomes" id="UP001596084">
    <property type="component" value="Unassembled WGS sequence"/>
</dbReference>
<dbReference type="SUPFAM" id="SSF143081">
    <property type="entry name" value="BB1717-like"/>
    <property type="match status" value="1"/>
</dbReference>
<protein>
    <recommendedName>
        <fullName evidence="4">SOS response associated peptidase (SRAP)</fullName>
    </recommendedName>
</protein>
<dbReference type="RefSeq" id="WP_245660860.1">
    <property type="nucleotide sequence ID" value="NZ_JBHSMX010000020.1"/>
</dbReference>